<gene>
    <name evidence="1" type="ORF">SAMN05216605_11987</name>
</gene>
<dbReference type="RefSeq" id="WP_074757784.1">
    <property type="nucleotide sequence ID" value="NZ_FNCO01000019.1"/>
</dbReference>
<dbReference type="AlphaFoldDB" id="A0A1G8PRD4"/>
<protein>
    <submittedName>
        <fullName evidence="1">Uncharacterized protein</fullName>
    </submittedName>
</protein>
<keyword evidence="2" id="KW-1185">Reference proteome</keyword>
<organism evidence="1 2">
    <name type="scientific">Pseudomonas abietaniphila</name>
    <dbReference type="NCBI Taxonomy" id="89065"/>
    <lineage>
        <taxon>Bacteria</taxon>
        <taxon>Pseudomonadati</taxon>
        <taxon>Pseudomonadota</taxon>
        <taxon>Gammaproteobacteria</taxon>
        <taxon>Pseudomonadales</taxon>
        <taxon>Pseudomonadaceae</taxon>
        <taxon>Pseudomonas</taxon>
    </lineage>
</organism>
<name>A0A1G8PRD4_9PSED</name>
<dbReference type="Proteomes" id="UP000182894">
    <property type="component" value="Unassembled WGS sequence"/>
</dbReference>
<sequence>MKFHISFLRIDTTIPDWYWPDADLTSRVNHEYVSTEDHKYQDCQTCCDIEARFESLNNYDAEGQRLKCPQMKLKVLRVEAMPSKRKRAA</sequence>
<dbReference type="OrthoDB" id="9854351at2"/>
<dbReference type="EMBL" id="FNCO01000019">
    <property type="protein sequence ID" value="SDI95084.1"/>
    <property type="molecule type" value="Genomic_DNA"/>
</dbReference>
<proteinExistence type="predicted"/>
<reference evidence="2" key="1">
    <citation type="submission" date="2016-10" db="EMBL/GenBank/DDBJ databases">
        <authorList>
            <person name="Varghese N."/>
            <person name="Submissions S."/>
        </authorList>
    </citation>
    <scope>NUCLEOTIDE SEQUENCE [LARGE SCALE GENOMIC DNA]</scope>
    <source>
        <strain evidence="2">ATCC 700689</strain>
    </source>
</reference>
<evidence type="ECO:0000313" key="1">
    <source>
        <dbReference type="EMBL" id="SDI95084.1"/>
    </source>
</evidence>
<accession>A0A1G8PRD4</accession>
<evidence type="ECO:0000313" key="2">
    <source>
        <dbReference type="Proteomes" id="UP000182894"/>
    </source>
</evidence>